<protein>
    <submittedName>
        <fullName evidence="1">Uncharacterized protein</fullName>
    </submittedName>
</protein>
<comment type="caution">
    <text evidence="1">The sequence shown here is derived from an EMBL/GenBank/DDBJ whole genome shotgun (WGS) entry which is preliminary data.</text>
</comment>
<dbReference type="EMBL" id="CM042033">
    <property type="protein sequence ID" value="KAI3773612.1"/>
    <property type="molecule type" value="Genomic_DNA"/>
</dbReference>
<keyword evidence="2" id="KW-1185">Reference proteome</keyword>
<gene>
    <name evidence="1" type="ORF">L1987_48142</name>
</gene>
<name>A0ACB9FQZ6_9ASTR</name>
<sequence length="99" mass="11623">MINMRKVVSEYYFTSGWKNVVQNLCLGIIKCMLLFEHVADSTFKMTFFHQDQSLQKGHSFCHIMLHTENNYIAIAFVSRNFHNKIPNRDVVIFAKKGYS</sequence>
<organism evidence="1 2">
    <name type="scientific">Smallanthus sonchifolius</name>
    <dbReference type="NCBI Taxonomy" id="185202"/>
    <lineage>
        <taxon>Eukaryota</taxon>
        <taxon>Viridiplantae</taxon>
        <taxon>Streptophyta</taxon>
        <taxon>Embryophyta</taxon>
        <taxon>Tracheophyta</taxon>
        <taxon>Spermatophyta</taxon>
        <taxon>Magnoliopsida</taxon>
        <taxon>eudicotyledons</taxon>
        <taxon>Gunneridae</taxon>
        <taxon>Pentapetalae</taxon>
        <taxon>asterids</taxon>
        <taxon>campanulids</taxon>
        <taxon>Asterales</taxon>
        <taxon>Asteraceae</taxon>
        <taxon>Asteroideae</taxon>
        <taxon>Heliantheae alliance</taxon>
        <taxon>Millerieae</taxon>
        <taxon>Smallanthus</taxon>
    </lineage>
</organism>
<reference evidence="1 2" key="2">
    <citation type="journal article" date="2022" name="Mol. Ecol. Resour.">
        <title>The genomes of chicory, endive, great burdock and yacon provide insights into Asteraceae paleo-polyploidization history and plant inulin production.</title>
        <authorList>
            <person name="Fan W."/>
            <person name="Wang S."/>
            <person name="Wang H."/>
            <person name="Wang A."/>
            <person name="Jiang F."/>
            <person name="Liu H."/>
            <person name="Zhao H."/>
            <person name="Xu D."/>
            <person name="Zhang Y."/>
        </authorList>
    </citation>
    <scope>NUCLEOTIDE SEQUENCE [LARGE SCALE GENOMIC DNA]</scope>
    <source>
        <strain evidence="2">cv. Yunnan</strain>
        <tissue evidence="1">Leaves</tissue>
    </source>
</reference>
<dbReference type="Proteomes" id="UP001056120">
    <property type="component" value="Linkage Group LG16"/>
</dbReference>
<evidence type="ECO:0000313" key="2">
    <source>
        <dbReference type="Proteomes" id="UP001056120"/>
    </source>
</evidence>
<accession>A0ACB9FQZ6</accession>
<evidence type="ECO:0000313" key="1">
    <source>
        <dbReference type="EMBL" id="KAI3773612.1"/>
    </source>
</evidence>
<proteinExistence type="predicted"/>
<reference evidence="2" key="1">
    <citation type="journal article" date="2022" name="Mol. Ecol. Resour.">
        <title>The genomes of chicory, endive, great burdock and yacon provide insights into Asteraceae palaeo-polyploidization history and plant inulin production.</title>
        <authorList>
            <person name="Fan W."/>
            <person name="Wang S."/>
            <person name="Wang H."/>
            <person name="Wang A."/>
            <person name="Jiang F."/>
            <person name="Liu H."/>
            <person name="Zhao H."/>
            <person name="Xu D."/>
            <person name="Zhang Y."/>
        </authorList>
    </citation>
    <scope>NUCLEOTIDE SEQUENCE [LARGE SCALE GENOMIC DNA]</scope>
    <source>
        <strain evidence="2">cv. Yunnan</strain>
    </source>
</reference>